<name>A0A1H1RH25_9ACTN</name>
<dbReference type="Proteomes" id="UP000198983">
    <property type="component" value="Chromosome I"/>
</dbReference>
<keyword evidence="1" id="KW-0560">Oxidoreductase</keyword>
<sequence>MKLSVTISEYTWPDGPSRLAAHLGDVAHAADELGLDTVWVPDHLLQGVPGTSLEDEMLKATLGEAVSAAATIPTSRTPCSPTPG</sequence>
<gene>
    <name evidence="1" type="ORF">SAMN04489717_2417</name>
</gene>
<dbReference type="SUPFAM" id="SSF51679">
    <property type="entry name" value="Bacterial luciferase-like"/>
    <property type="match status" value="1"/>
</dbReference>
<keyword evidence="2" id="KW-1185">Reference proteome</keyword>
<dbReference type="OrthoDB" id="4566556at2"/>
<protein>
    <submittedName>
        <fullName evidence="1">Luciferase-like monooxygenase</fullName>
    </submittedName>
</protein>
<dbReference type="Gene3D" id="3.20.20.30">
    <property type="entry name" value="Luciferase-like domain"/>
    <property type="match status" value="1"/>
</dbReference>
<dbReference type="InterPro" id="IPR036661">
    <property type="entry name" value="Luciferase-like_sf"/>
</dbReference>
<dbReference type="AlphaFoldDB" id="A0A1H1RH25"/>
<keyword evidence="1" id="KW-0503">Monooxygenase</keyword>
<proteinExistence type="predicted"/>
<dbReference type="GO" id="GO:0004497">
    <property type="term" value="F:monooxygenase activity"/>
    <property type="evidence" value="ECO:0007669"/>
    <property type="project" value="UniProtKB-KW"/>
</dbReference>
<reference evidence="1 2" key="1">
    <citation type="submission" date="2016-10" db="EMBL/GenBank/DDBJ databases">
        <authorList>
            <person name="de Groot N.N."/>
        </authorList>
    </citation>
    <scope>NUCLEOTIDE SEQUENCE [LARGE SCALE GENOMIC DNA]</scope>
    <source>
        <strain evidence="1 2">DSM 22024</strain>
    </source>
</reference>
<evidence type="ECO:0000313" key="1">
    <source>
        <dbReference type="EMBL" id="SDS35097.1"/>
    </source>
</evidence>
<dbReference type="CDD" id="cd00347">
    <property type="entry name" value="Flavin_utilizing_monoxygenases"/>
    <property type="match status" value="1"/>
</dbReference>
<evidence type="ECO:0000313" key="2">
    <source>
        <dbReference type="Proteomes" id="UP000198983"/>
    </source>
</evidence>
<accession>A0A1H1RH25</accession>
<dbReference type="STRING" id="117157.SAMN04489717_2417"/>
<dbReference type="RefSeq" id="WP_092653275.1">
    <property type="nucleotide sequence ID" value="NZ_LT629732.1"/>
</dbReference>
<dbReference type="GO" id="GO:0016705">
    <property type="term" value="F:oxidoreductase activity, acting on paired donors, with incorporation or reduction of molecular oxygen"/>
    <property type="evidence" value="ECO:0007669"/>
    <property type="project" value="InterPro"/>
</dbReference>
<organism evidence="1 2">
    <name type="scientific">Actinopolymorpha singaporensis</name>
    <dbReference type="NCBI Taxonomy" id="117157"/>
    <lineage>
        <taxon>Bacteria</taxon>
        <taxon>Bacillati</taxon>
        <taxon>Actinomycetota</taxon>
        <taxon>Actinomycetes</taxon>
        <taxon>Propionibacteriales</taxon>
        <taxon>Actinopolymorphaceae</taxon>
        <taxon>Actinopolymorpha</taxon>
    </lineage>
</organism>
<dbReference type="EMBL" id="LT629732">
    <property type="protein sequence ID" value="SDS35097.1"/>
    <property type="molecule type" value="Genomic_DNA"/>
</dbReference>